<dbReference type="CDD" id="cd13553">
    <property type="entry name" value="PBP2_NrtA_CpmA_like"/>
    <property type="match status" value="1"/>
</dbReference>
<organism evidence="6 7">
    <name type="scientific">Marinibacterium profundimaris</name>
    <dbReference type="NCBI Taxonomy" id="1679460"/>
    <lineage>
        <taxon>Bacteria</taxon>
        <taxon>Pseudomonadati</taxon>
        <taxon>Pseudomonadota</taxon>
        <taxon>Alphaproteobacteria</taxon>
        <taxon>Rhodobacterales</taxon>
        <taxon>Paracoccaceae</taxon>
        <taxon>Marinibacterium</taxon>
    </lineage>
</organism>
<keyword evidence="4" id="KW-0997">Cell inner membrane</keyword>
<dbReference type="PANTHER" id="PTHR30024">
    <property type="entry name" value="ALIPHATIC SULFONATES-BINDING PROTEIN-RELATED"/>
    <property type="match status" value="1"/>
</dbReference>
<dbReference type="Pfam" id="PF13379">
    <property type="entry name" value="NMT1_2"/>
    <property type="match status" value="1"/>
</dbReference>
<name>A0A225NRE2_9RHOB</name>
<keyword evidence="7" id="KW-1185">Reference proteome</keyword>
<dbReference type="PANTHER" id="PTHR30024:SF43">
    <property type="entry name" value="BLL4572 PROTEIN"/>
    <property type="match status" value="1"/>
</dbReference>
<dbReference type="SUPFAM" id="SSF53850">
    <property type="entry name" value="Periplasmic binding protein-like II"/>
    <property type="match status" value="1"/>
</dbReference>
<evidence type="ECO:0000256" key="3">
    <source>
        <dbReference type="ARBA" id="ARBA00022475"/>
    </source>
</evidence>
<dbReference type="Proteomes" id="UP000215377">
    <property type="component" value="Unassembled WGS sequence"/>
</dbReference>
<proteinExistence type="predicted"/>
<reference evidence="6 7" key="1">
    <citation type="submission" date="2013-04" db="EMBL/GenBank/DDBJ databases">
        <title>Oceanicola sp. 22II1-22F33 Genome Sequencing.</title>
        <authorList>
            <person name="Lai Q."/>
            <person name="Li G."/>
            <person name="Shao Z."/>
        </authorList>
    </citation>
    <scope>NUCLEOTIDE SEQUENCE [LARGE SCALE GENOMIC DNA]</scope>
    <source>
        <strain evidence="6 7">22II1-22F33</strain>
    </source>
</reference>
<dbReference type="AlphaFoldDB" id="A0A225NRE2"/>
<evidence type="ECO:0000256" key="2">
    <source>
        <dbReference type="ARBA" id="ARBA00022448"/>
    </source>
</evidence>
<keyword evidence="2" id="KW-0813">Transport</keyword>
<evidence type="ECO:0000313" key="7">
    <source>
        <dbReference type="Proteomes" id="UP000215377"/>
    </source>
</evidence>
<gene>
    <name evidence="6" type="ORF">ATO3_05450</name>
</gene>
<sequence length="389" mass="41274">MSLAQLKAGFIPLVDSAPFIVAKELGYAEEEGLDLQLAKAPSWSTLRDWVAMGQIDAAHMLSPVPVAAALGLGGIAARLNALSVLSVNGNVIGVSTALAARMRDAGYRFDFADPKAAGPALMAAVDGRLRIGVPFPFSMHAELLYYWLGAIGVQTPQGLDVRTIPPPLMAEAMARGEIDAFCVGEPWGSIAVETGVGALLLPGNAIWARAPEKVLAVRESWAEEQPGLARSLVRAMWQAGRWLGQPDNLATASEILSRTEYLDISAEVLERALSGRMVISPEGDLRICEGFIAFHAGAAGFPWRSQAAWIAERLAARMGLDRSAAREAAQVFRADIYRQALAPLHVDLPGASEKLEGAITVPTEVASASGTLILAPDPFFDGQIFDPSA</sequence>
<dbReference type="RefSeq" id="WP_088648820.1">
    <property type="nucleotide sequence ID" value="NZ_AQQR01000002.1"/>
</dbReference>
<evidence type="ECO:0000313" key="6">
    <source>
        <dbReference type="EMBL" id="OWU75657.1"/>
    </source>
</evidence>
<dbReference type="InterPro" id="IPR044527">
    <property type="entry name" value="NrtA/CpmA_ABC-bd_dom"/>
</dbReference>
<comment type="caution">
    <text evidence="6">The sequence shown here is derived from an EMBL/GenBank/DDBJ whole genome shotgun (WGS) entry which is preliminary data.</text>
</comment>
<dbReference type="GO" id="GO:0012505">
    <property type="term" value="C:endomembrane system"/>
    <property type="evidence" value="ECO:0007669"/>
    <property type="project" value="UniProtKB-SubCell"/>
</dbReference>
<keyword evidence="3" id="KW-1003">Cell membrane</keyword>
<dbReference type="OrthoDB" id="570524at2"/>
<comment type="subcellular location">
    <subcellularLocation>
        <location evidence="1">Endomembrane system</location>
    </subcellularLocation>
</comment>
<evidence type="ECO:0000256" key="1">
    <source>
        <dbReference type="ARBA" id="ARBA00004308"/>
    </source>
</evidence>
<dbReference type="Gene3D" id="3.40.190.10">
    <property type="entry name" value="Periplasmic binding protein-like II"/>
    <property type="match status" value="2"/>
</dbReference>
<evidence type="ECO:0000256" key="5">
    <source>
        <dbReference type="ARBA" id="ARBA00023136"/>
    </source>
</evidence>
<dbReference type="EMBL" id="AQQR01000002">
    <property type="protein sequence ID" value="OWU75657.1"/>
    <property type="molecule type" value="Genomic_DNA"/>
</dbReference>
<evidence type="ECO:0000256" key="4">
    <source>
        <dbReference type="ARBA" id="ARBA00022519"/>
    </source>
</evidence>
<protein>
    <submittedName>
        <fullName evidence="6">Nitrate transporter</fullName>
    </submittedName>
</protein>
<keyword evidence="5" id="KW-0472">Membrane</keyword>
<accession>A0A225NRE2</accession>